<feature type="domain" description="N-acetyltransferase" evidence="3">
    <location>
        <begin position="5"/>
        <end position="166"/>
    </location>
</feature>
<dbReference type="AlphaFoldDB" id="A0A6L9U9X3"/>
<reference evidence="4 5" key="1">
    <citation type="submission" date="2019-12" db="EMBL/GenBank/DDBJ databases">
        <title>Rhizobium genotypes associated with high levels of biological nitrogen fixation by grain legumes in a temperate-maritime cropping system.</title>
        <authorList>
            <person name="Maluk M."/>
            <person name="Francesc Ferrando Molina F."/>
            <person name="Lopez Del Egido L."/>
            <person name="Lafos M."/>
            <person name="Langarica-Fuentes A."/>
            <person name="Gebre Yohannes G."/>
            <person name="Young M.W."/>
            <person name="Martin P."/>
            <person name="Gantlett R."/>
            <person name="Kenicer G."/>
            <person name="Hawes C."/>
            <person name="Begg G.S."/>
            <person name="Quilliam R.S."/>
            <person name="Squire G.R."/>
            <person name="Poole P.S."/>
            <person name="Young P.W."/>
            <person name="Iannetta P.M."/>
            <person name="James E.K."/>
        </authorList>
    </citation>
    <scope>NUCLEOTIDE SEQUENCE [LARGE SCALE GENOMIC DNA]</scope>
    <source>
        <strain evidence="4 5">JHI1118</strain>
    </source>
</reference>
<sequence>MTTEISIRPALADDVADIARLHRAIWCETYRDLAPDEVYRALDEEYRRVRWADMLSRPRKDQRVLLAVQGGRLVGIGAIAAPSEPAFEGRCEVKSLYIDPSVKRQGLGRRLMRELAREVGELGYSAVGLGVVVGNEPAIAFYRALGGRLIGRYTDPGPIWRSDNLIFAWDDLSLLI</sequence>
<protein>
    <submittedName>
        <fullName evidence="4">GNAT family N-acetyltransferase</fullName>
    </submittedName>
</protein>
<dbReference type="Pfam" id="PF00583">
    <property type="entry name" value="Acetyltransf_1"/>
    <property type="match status" value="1"/>
</dbReference>
<dbReference type="GO" id="GO:0016747">
    <property type="term" value="F:acyltransferase activity, transferring groups other than amino-acyl groups"/>
    <property type="evidence" value="ECO:0007669"/>
    <property type="project" value="InterPro"/>
</dbReference>
<dbReference type="Gene3D" id="3.40.630.30">
    <property type="match status" value="1"/>
</dbReference>
<dbReference type="CDD" id="cd04301">
    <property type="entry name" value="NAT_SF"/>
    <property type="match status" value="1"/>
</dbReference>
<name>A0A6L9U9X3_9HYPH</name>
<dbReference type="EMBL" id="WUEY01000006">
    <property type="protein sequence ID" value="NEI70910.1"/>
    <property type="molecule type" value="Genomic_DNA"/>
</dbReference>
<evidence type="ECO:0000256" key="1">
    <source>
        <dbReference type="ARBA" id="ARBA00022679"/>
    </source>
</evidence>
<comment type="caution">
    <text evidence="4">The sequence shown here is derived from an EMBL/GenBank/DDBJ whole genome shotgun (WGS) entry which is preliminary data.</text>
</comment>
<dbReference type="PANTHER" id="PTHR43877">
    <property type="entry name" value="AMINOALKYLPHOSPHONATE N-ACETYLTRANSFERASE-RELATED-RELATED"/>
    <property type="match status" value="1"/>
</dbReference>
<keyword evidence="2" id="KW-0012">Acyltransferase</keyword>
<dbReference type="Proteomes" id="UP000483035">
    <property type="component" value="Unassembled WGS sequence"/>
</dbReference>
<evidence type="ECO:0000313" key="5">
    <source>
        <dbReference type="Proteomes" id="UP000483035"/>
    </source>
</evidence>
<gene>
    <name evidence="4" type="ORF">GR212_15105</name>
</gene>
<evidence type="ECO:0000259" key="3">
    <source>
        <dbReference type="PROSITE" id="PS51186"/>
    </source>
</evidence>
<dbReference type="InterPro" id="IPR050832">
    <property type="entry name" value="Bact_Acetyltransf"/>
</dbReference>
<dbReference type="InterPro" id="IPR000182">
    <property type="entry name" value="GNAT_dom"/>
</dbReference>
<organism evidence="4 5">
    <name type="scientific">Rhizobium lusitanum</name>
    <dbReference type="NCBI Taxonomy" id="293958"/>
    <lineage>
        <taxon>Bacteria</taxon>
        <taxon>Pseudomonadati</taxon>
        <taxon>Pseudomonadota</taxon>
        <taxon>Alphaproteobacteria</taxon>
        <taxon>Hyphomicrobiales</taxon>
        <taxon>Rhizobiaceae</taxon>
        <taxon>Rhizobium/Agrobacterium group</taxon>
        <taxon>Rhizobium</taxon>
    </lineage>
</organism>
<evidence type="ECO:0000256" key="2">
    <source>
        <dbReference type="ARBA" id="ARBA00023315"/>
    </source>
</evidence>
<keyword evidence="1 4" id="KW-0808">Transferase</keyword>
<dbReference type="SUPFAM" id="SSF55729">
    <property type="entry name" value="Acyl-CoA N-acyltransferases (Nat)"/>
    <property type="match status" value="1"/>
</dbReference>
<evidence type="ECO:0000313" key="4">
    <source>
        <dbReference type="EMBL" id="NEI70910.1"/>
    </source>
</evidence>
<accession>A0A6L9U9X3</accession>
<proteinExistence type="predicted"/>
<dbReference type="PROSITE" id="PS51186">
    <property type="entry name" value="GNAT"/>
    <property type="match status" value="1"/>
</dbReference>
<dbReference type="InterPro" id="IPR016181">
    <property type="entry name" value="Acyl_CoA_acyltransferase"/>
</dbReference>
<dbReference type="RefSeq" id="WP_163987401.1">
    <property type="nucleotide sequence ID" value="NZ_WUEY01000006.1"/>
</dbReference>